<dbReference type="OrthoDB" id="2270879at2759"/>
<gene>
    <name evidence="1" type="ORF">INT46_000768</name>
</gene>
<accession>A0A8H7QJ27</accession>
<keyword evidence="2" id="KW-1185">Reference proteome</keyword>
<dbReference type="AlphaFoldDB" id="A0A8H7QJ27"/>
<organism evidence="1 2">
    <name type="scientific">Mucor plumbeus</name>
    <dbReference type="NCBI Taxonomy" id="97098"/>
    <lineage>
        <taxon>Eukaryota</taxon>
        <taxon>Fungi</taxon>
        <taxon>Fungi incertae sedis</taxon>
        <taxon>Mucoromycota</taxon>
        <taxon>Mucoromycotina</taxon>
        <taxon>Mucoromycetes</taxon>
        <taxon>Mucorales</taxon>
        <taxon>Mucorineae</taxon>
        <taxon>Mucoraceae</taxon>
        <taxon>Mucor</taxon>
    </lineage>
</organism>
<evidence type="ECO:0000313" key="1">
    <source>
        <dbReference type="EMBL" id="KAG2192436.1"/>
    </source>
</evidence>
<protein>
    <submittedName>
        <fullName evidence="1">Uncharacterized protein</fullName>
    </submittedName>
</protein>
<dbReference type="EMBL" id="JAEPRC010000727">
    <property type="protein sequence ID" value="KAG2192436.1"/>
    <property type="molecule type" value="Genomic_DNA"/>
</dbReference>
<name>A0A8H7QJ27_9FUNG</name>
<proteinExistence type="predicted"/>
<reference evidence="1" key="1">
    <citation type="submission" date="2020-12" db="EMBL/GenBank/DDBJ databases">
        <title>Metabolic potential, ecology and presence of endohyphal bacteria is reflected in genomic diversity of Mucoromycotina.</title>
        <authorList>
            <person name="Muszewska A."/>
            <person name="Okrasinska A."/>
            <person name="Steczkiewicz K."/>
            <person name="Drgas O."/>
            <person name="Orlowska M."/>
            <person name="Perlinska-Lenart U."/>
            <person name="Aleksandrzak-Piekarczyk T."/>
            <person name="Szatraj K."/>
            <person name="Zielenkiewicz U."/>
            <person name="Pilsyk S."/>
            <person name="Malc E."/>
            <person name="Mieczkowski P."/>
            <person name="Kruszewska J.S."/>
            <person name="Biernat P."/>
            <person name="Pawlowska J."/>
        </authorList>
    </citation>
    <scope>NUCLEOTIDE SEQUENCE</scope>
    <source>
        <strain evidence="1">CBS 226.32</strain>
    </source>
</reference>
<dbReference type="Proteomes" id="UP000650833">
    <property type="component" value="Unassembled WGS sequence"/>
</dbReference>
<evidence type="ECO:0000313" key="2">
    <source>
        <dbReference type="Proteomes" id="UP000650833"/>
    </source>
</evidence>
<sequence>MDIPFFFEDGHGNITNEQGIEAMDLQDYIDPYNIVTLTNMSRYRSVNEHAFQLEETANNFDQEMEDLVEEVHMKDVAKGTYNNYSDKQKAVFYYFHKIKLLKAAPSARKAGAVNNEVVY</sequence>
<comment type="caution">
    <text evidence="1">The sequence shown here is derived from an EMBL/GenBank/DDBJ whole genome shotgun (WGS) entry which is preliminary data.</text>
</comment>